<keyword evidence="4 8" id="KW-0812">Transmembrane</keyword>
<dbReference type="AlphaFoldDB" id="A0A453J4U9"/>
<comment type="subcellular location">
    <subcellularLocation>
        <location evidence="1">Membrane</location>
        <topology evidence="1">Multi-pass membrane protein</topology>
    </subcellularLocation>
</comment>
<dbReference type="PANTHER" id="PTHR48021">
    <property type="match status" value="1"/>
</dbReference>
<reference evidence="10" key="3">
    <citation type="journal article" date="2017" name="Nature">
        <title>Genome sequence of the progenitor of the wheat D genome Aegilops tauschii.</title>
        <authorList>
            <person name="Luo M.C."/>
            <person name="Gu Y.Q."/>
            <person name="Puiu D."/>
            <person name="Wang H."/>
            <person name="Twardziok S.O."/>
            <person name="Deal K.R."/>
            <person name="Huo N."/>
            <person name="Zhu T."/>
            <person name="Wang L."/>
            <person name="Wang Y."/>
            <person name="McGuire P.E."/>
            <person name="Liu S."/>
            <person name="Long H."/>
            <person name="Ramasamy R.K."/>
            <person name="Rodriguez J.C."/>
            <person name="Van S.L."/>
            <person name="Yuan L."/>
            <person name="Wang Z."/>
            <person name="Xia Z."/>
            <person name="Xiao L."/>
            <person name="Anderson O.D."/>
            <person name="Ouyang S."/>
            <person name="Liang Y."/>
            <person name="Zimin A.V."/>
            <person name="Pertea G."/>
            <person name="Qi P."/>
            <person name="Bennetzen J.L."/>
            <person name="Dai X."/>
            <person name="Dawson M.W."/>
            <person name="Muller H.G."/>
            <person name="Kugler K."/>
            <person name="Rivarola-Duarte L."/>
            <person name="Spannagl M."/>
            <person name="Mayer K.F.X."/>
            <person name="Lu F.H."/>
            <person name="Bevan M.W."/>
            <person name="Leroy P."/>
            <person name="Li P."/>
            <person name="You F.M."/>
            <person name="Sun Q."/>
            <person name="Liu Z."/>
            <person name="Lyons E."/>
            <person name="Wicker T."/>
            <person name="Salzberg S.L."/>
            <person name="Devos K.M."/>
            <person name="Dvorak J."/>
        </authorList>
    </citation>
    <scope>NUCLEOTIDE SEQUENCE [LARGE SCALE GENOMIC DNA]</scope>
    <source>
        <strain evidence="10">cv. AL8/78</strain>
    </source>
</reference>
<protein>
    <recommendedName>
        <fullName evidence="9">Major facilitator superfamily (MFS) profile domain-containing protein</fullName>
    </recommendedName>
</protein>
<dbReference type="Proteomes" id="UP000015105">
    <property type="component" value="Chromosome 4D"/>
</dbReference>
<feature type="region of interest" description="Disordered" evidence="7">
    <location>
        <begin position="1"/>
        <end position="37"/>
    </location>
</feature>
<feature type="transmembrane region" description="Helical" evidence="8">
    <location>
        <begin position="176"/>
        <end position="194"/>
    </location>
</feature>
<dbReference type="PROSITE" id="PS50850">
    <property type="entry name" value="MFS"/>
    <property type="match status" value="1"/>
</dbReference>
<organism evidence="10 11">
    <name type="scientific">Aegilops tauschii subsp. strangulata</name>
    <name type="common">Goatgrass</name>
    <dbReference type="NCBI Taxonomy" id="200361"/>
    <lineage>
        <taxon>Eukaryota</taxon>
        <taxon>Viridiplantae</taxon>
        <taxon>Streptophyta</taxon>
        <taxon>Embryophyta</taxon>
        <taxon>Tracheophyta</taxon>
        <taxon>Spermatophyta</taxon>
        <taxon>Magnoliopsida</taxon>
        <taxon>Liliopsida</taxon>
        <taxon>Poales</taxon>
        <taxon>Poaceae</taxon>
        <taxon>BOP clade</taxon>
        <taxon>Pooideae</taxon>
        <taxon>Triticodae</taxon>
        <taxon>Triticeae</taxon>
        <taxon>Triticinae</taxon>
        <taxon>Aegilops</taxon>
    </lineage>
</organism>
<reference evidence="11" key="2">
    <citation type="journal article" date="2017" name="Nat. Plants">
        <title>The Aegilops tauschii genome reveals multiple impacts of transposons.</title>
        <authorList>
            <person name="Zhao G."/>
            <person name="Zou C."/>
            <person name="Li K."/>
            <person name="Wang K."/>
            <person name="Li T."/>
            <person name="Gao L."/>
            <person name="Zhang X."/>
            <person name="Wang H."/>
            <person name="Yang Z."/>
            <person name="Liu X."/>
            <person name="Jiang W."/>
            <person name="Mao L."/>
            <person name="Kong X."/>
            <person name="Jiao Y."/>
            <person name="Jia J."/>
        </authorList>
    </citation>
    <scope>NUCLEOTIDE SEQUENCE [LARGE SCALE GENOMIC DNA]</scope>
    <source>
        <strain evidence="11">cv. AL8/78</strain>
    </source>
</reference>
<reference evidence="11" key="1">
    <citation type="journal article" date="2014" name="Science">
        <title>Ancient hybridizations among the ancestral genomes of bread wheat.</title>
        <authorList>
            <consortium name="International Wheat Genome Sequencing Consortium,"/>
            <person name="Marcussen T."/>
            <person name="Sandve S.R."/>
            <person name="Heier L."/>
            <person name="Spannagl M."/>
            <person name="Pfeifer M."/>
            <person name="Jakobsen K.S."/>
            <person name="Wulff B.B."/>
            <person name="Steuernagel B."/>
            <person name="Mayer K.F."/>
            <person name="Olsen O.A."/>
        </authorList>
    </citation>
    <scope>NUCLEOTIDE SEQUENCE [LARGE SCALE GENOMIC DNA]</scope>
    <source>
        <strain evidence="11">cv. AL8/78</strain>
    </source>
</reference>
<keyword evidence="11" id="KW-1185">Reference proteome</keyword>
<feature type="transmembrane region" description="Helical" evidence="8">
    <location>
        <begin position="72"/>
        <end position="94"/>
    </location>
</feature>
<evidence type="ECO:0000256" key="6">
    <source>
        <dbReference type="ARBA" id="ARBA00023136"/>
    </source>
</evidence>
<evidence type="ECO:0000256" key="4">
    <source>
        <dbReference type="ARBA" id="ARBA00022692"/>
    </source>
</evidence>
<dbReference type="GO" id="GO:0016020">
    <property type="term" value="C:membrane"/>
    <property type="evidence" value="ECO:0007669"/>
    <property type="project" value="UniProtKB-SubCell"/>
</dbReference>
<keyword evidence="5 8" id="KW-1133">Transmembrane helix</keyword>
<dbReference type="PANTHER" id="PTHR48021:SF1">
    <property type="entry name" value="GH07001P-RELATED"/>
    <property type="match status" value="1"/>
</dbReference>
<evidence type="ECO:0000256" key="1">
    <source>
        <dbReference type="ARBA" id="ARBA00004141"/>
    </source>
</evidence>
<evidence type="ECO:0000259" key="9">
    <source>
        <dbReference type="PROSITE" id="PS50850"/>
    </source>
</evidence>
<feature type="domain" description="Major facilitator superfamily (MFS) profile" evidence="9">
    <location>
        <begin position="77"/>
        <end position="288"/>
    </location>
</feature>
<feature type="transmembrane region" description="Helical" evidence="8">
    <location>
        <begin position="206"/>
        <end position="223"/>
    </location>
</feature>
<evidence type="ECO:0000313" key="10">
    <source>
        <dbReference type="EnsemblPlants" id="AET4Gv20796500.65"/>
    </source>
</evidence>
<accession>A0A453J4U9</accession>
<keyword evidence="3" id="KW-0762">Sugar transport</keyword>
<dbReference type="SUPFAM" id="SSF103473">
    <property type="entry name" value="MFS general substrate transporter"/>
    <property type="match status" value="1"/>
</dbReference>
<feature type="compositionally biased region" description="Low complexity" evidence="7">
    <location>
        <begin position="1"/>
        <end position="26"/>
    </location>
</feature>
<evidence type="ECO:0000256" key="3">
    <source>
        <dbReference type="ARBA" id="ARBA00022597"/>
    </source>
</evidence>
<dbReference type="PROSITE" id="PS00217">
    <property type="entry name" value="SUGAR_TRANSPORT_2"/>
    <property type="match status" value="1"/>
</dbReference>
<feature type="transmembrane region" description="Helical" evidence="8">
    <location>
        <begin position="114"/>
        <end position="137"/>
    </location>
</feature>
<comment type="similarity">
    <text evidence="2">Belongs to the major facilitator superfamily. Sugar transporter (TC 2.A.1.1) family.</text>
</comment>
<dbReference type="InterPro" id="IPR036259">
    <property type="entry name" value="MFS_trans_sf"/>
</dbReference>
<sequence length="288" mass="30281">SKSTSSSSSPSLPLARPSASEPAGAMNGNGGGDDDMDMRKPLLVNTGSWYRMGSSLTASGASSMAMMRESHVSALLCTLIVALGPIQFGFTGGFSSPTQDAITRDLSLSISEVIILSPIARLCLLLPPASLAWAGILATDDAGYIQFSVFGSLSNIGAMAGAIASGQMVEHVGHKAALMIAAIPNILGWLAISSAKDTTFLYMGRLLEGFGVGIISYTVPVYIAEISPQNKRGALGCVNPLSVTIGMVLAYVLGMLVPWRMLAVIGNMTKYRRVTEFSYFHCQFSLNL</sequence>
<keyword evidence="6 8" id="KW-0472">Membrane</keyword>
<feature type="transmembrane region" description="Helical" evidence="8">
    <location>
        <begin position="144"/>
        <end position="164"/>
    </location>
</feature>
<dbReference type="InterPro" id="IPR005828">
    <property type="entry name" value="MFS_sugar_transport-like"/>
</dbReference>
<evidence type="ECO:0000256" key="7">
    <source>
        <dbReference type="SAM" id="MobiDB-lite"/>
    </source>
</evidence>
<evidence type="ECO:0000256" key="5">
    <source>
        <dbReference type="ARBA" id="ARBA00022989"/>
    </source>
</evidence>
<dbReference type="Gramene" id="AET4Gv20796500.65">
    <property type="protein sequence ID" value="AET4Gv20796500.65"/>
    <property type="gene ID" value="AET4Gv20796500"/>
</dbReference>
<evidence type="ECO:0000313" key="11">
    <source>
        <dbReference type="Proteomes" id="UP000015105"/>
    </source>
</evidence>
<reference evidence="10" key="4">
    <citation type="submission" date="2019-03" db="UniProtKB">
        <authorList>
            <consortium name="EnsemblPlants"/>
        </authorList>
    </citation>
    <scope>IDENTIFICATION</scope>
</reference>
<proteinExistence type="inferred from homology"/>
<feature type="transmembrane region" description="Helical" evidence="8">
    <location>
        <begin position="243"/>
        <end position="263"/>
    </location>
</feature>
<evidence type="ECO:0000256" key="2">
    <source>
        <dbReference type="ARBA" id="ARBA00010992"/>
    </source>
</evidence>
<keyword evidence="3" id="KW-0813">Transport</keyword>
<dbReference type="InterPro" id="IPR050549">
    <property type="entry name" value="MFS_Trehalose_Transporter"/>
</dbReference>
<dbReference type="InterPro" id="IPR005829">
    <property type="entry name" value="Sugar_transporter_CS"/>
</dbReference>
<evidence type="ECO:0000256" key="8">
    <source>
        <dbReference type="SAM" id="Phobius"/>
    </source>
</evidence>
<name>A0A453J4U9_AEGTS</name>
<reference evidence="10" key="5">
    <citation type="journal article" date="2021" name="G3 (Bethesda)">
        <title>Aegilops tauschii genome assembly Aet v5.0 features greater sequence contiguity and improved annotation.</title>
        <authorList>
            <person name="Wang L."/>
            <person name="Zhu T."/>
            <person name="Rodriguez J.C."/>
            <person name="Deal K.R."/>
            <person name="Dubcovsky J."/>
            <person name="McGuire P.E."/>
            <person name="Lux T."/>
            <person name="Spannagl M."/>
            <person name="Mayer K.F.X."/>
            <person name="Baldrich P."/>
            <person name="Meyers B.C."/>
            <person name="Huo N."/>
            <person name="Gu Y.Q."/>
            <person name="Zhou H."/>
            <person name="Devos K.M."/>
            <person name="Bennetzen J.L."/>
            <person name="Unver T."/>
            <person name="Budak H."/>
            <person name="Gulick P.J."/>
            <person name="Galiba G."/>
            <person name="Kalapos B."/>
            <person name="Nelson D.R."/>
            <person name="Li P."/>
            <person name="You F.M."/>
            <person name="Luo M.C."/>
            <person name="Dvorak J."/>
        </authorList>
    </citation>
    <scope>NUCLEOTIDE SEQUENCE [LARGE SCALE GENOMIC DNA]</scope>
    <source>
        <strain evidence="10">cv. AL8/78</strain>
    </source>
</reference>
<dbReference type="GO" id="GO:0022857">
    <property type="term" value="F:transmembrane transporter activity"/>
    <property type="evidence" value="ECO:0007669"/>
    <property type="project" value="InterPro"/>
</dbReference>
<dbReference type="Gene3D" id="1.20.1250.20">
    <property type="entry name" value="MFS general substrate transporter like domains"/>
    <property type="match status" value="1"/>
</dbReference>
<dbReference type="EnsemblPlants" id="AET4Gv20796500.65">
    <property type="protein sequence ID" value="AET4Gv20796500.65"/>
    <property type="gene ID" value="AET4Gv20796500"/>
</dbReference>
<dbReference type="InterPro" id="IPR020846">
    <property type="entry name" value="MFS_dom"/>
</dbReference>
<dbReference type="Pfam" id="PF00083">
    <property type="entry name" value="Sugar_tr"/>
    <property type="match status" value="1"/>
</dbReference>